<comment type="cofactor">
    <cofactor evidence="1">
        <name>Mn(2+)</name>
        <dbReference type="ChEBI" id="CHEBI:29035"/>
    </cofactor>
</comment>
<sequence length="287" mass="31768">MDPTERAPSTSALRPGSADAPLWDPSAIPAATVIVLRDSPAGINVLMLKRNRDLAFAGGMWVFPGGRIDPEDFESAGIQPAQTQTAQLTDQQLDDQQLDDLPLNDQQLRDRPLNEQDLERSAAVAAVREAREEANLFLQVADLRRWSHWTPPPETPKRFSTAFFIAPWSENSGEVTVDDGEIREHRWELPARVLELRAAGEVGLTPPTFITLSQLLRFGTVADVFAAAETRPFEHFATRIAVDGAEIIAMYHGDSGYDSGDPNLGGAKHRLRMATTWQYERDAQADE</sequence>
<accession>A0A6J6NPX8</accession>
<dbReference type="GO" id="GO:0046872">
    <property type="term" value="F:metal ion binding"/>
    <property type="evidence" value="ECO:0007669"/>
    <property type="project" value="UniProtKB-KW"/>
</dbReference>
<evidence type="ECO:0000256" key="4">
    <source>
        <dbReference type="ARBA" id="ARBA00022801"/>
    </source>
</evidence>
<evidence type="ECO:0000256" key="2">
    <source>
        <dbReference type="ARBA" id="ARBA00001946"/>
    </source>
</evidence>
<dbReference type="PANTHER" id="PTHR12318">
    <property type="entry name" value="TESTOSTERONE-REGULATED PROTEIN RP2"/>
    <property type="match status" value="1"/>
</dbReference>
<organism evidence="9">
    <name type="scientific">freshwater metagenome</name>
    <dbReference type="NCBI Taxonomy" id="449393"/>
    <lineage>
        <taxon>unclassified sequences</taxon>
        <taxon>metagenomes</taxon>
        <taxon>ecological metagenomes</taxon>
    </lineage>
</organism>
<dbReference type="AlphaFoldDB" id="A0A6J6NPX8"/>
<dbReference type="InterPro" id="IPR039121">
    <property type="entry name" value="NUDT19"/>
</dbReference>
<comment type="cofactor">
    <cofactor evidence="2">
        <name>Mg(2+)</name>
        <dbReference type="ChEBI" id="CHEBI:18420"/>
    </cofactor>
</comment>
<evidence type="ECO:0000256" key="1">
    <source>
        <dbReference type="ARBA" id="ARBA00001936"/>
    </source>
</evidence>
<dbReference type="SUPFAM" id="SSF55811">
    <property type="entry name" value="Nudix"/>
    <property type="match status" value="1"/>
</dbReference>
<keyword evidence="6" id="KW-0464">Manganese</keyword>
<gene>
    <name evidence="9" type="ORF">UFOPK2582_00275</name>
</gene>
<evidence type="ECO:0000256" key="5">
    <source>
        <dbReference type="ARBA" id="ARBA00022842"/>
    </source>
</evidence>
<evidence type="ECO:0000313" key="9">
    <source>
        <dbReference type="EMBL" id="CAB4688811.1"/>
    </source>
</evidence>
<protein>
    <submittedName>
        <fullName evidence="9">Unannotated protein</fullName>
    </submittedName>
</protein>
<dbReference type="EMBL" id="CAEZXS010000018">
    <property type="protein sequence ID" value="CAB4688811.1"/>
    <property type="molecule type" value="Genomic_DNA"/>
</dbReference>
<name>A0A6J6NPX8_9ZZZZ</name>
<keyword evidence="5" id="KW-0460">Magnesium</keyword>
<evidence type="ECO:0000256" key="7">
    <source>
        <dbReference type="SAM" id="MobiDB-lite"/>
    </source>
</evidence>
<feature type="region of interest" description="Disordered" evidence="7">
    <location>
        <begin position="1"/>
        <end position="22"/>
    </location>
</feature>
<dbReference type="InterPro" id="IPR000086">
    <property type="entry name" value="NUDIX_hydrolase_dom"/>
</dbReference>
<feature type="domain" description="Nudix hydrolase" evidence="8">
    <location>
        <begin position="26"/>
        <end position="210"/>
    </location>
</feature>
<proteinExistence type="predicted"/>
<dbReference type="Gene3D" id="3.90.79.10">
    <property type="entry name" value="Nucleoside Triphosphate Pyrophosphohydrolase"/>
    <property type="match status" value="2"/>
</dbReference>
<keyword evidence="4" id="KW-0378">Hydrolase</keyword>
<evidence type="ECO:0000256" key="6">
    <source>
        <dbReference type="ARBA" id="ARBA00023211"/>
    </source>
</evidence>
<reference evidence="9" key="1">
    <citation type="submission" date="2020-05" db="EMBL/GenBank/DDBJ databases">
        <authorList>
            <person name="Chiriac C."/>
            <person name="Salcher M."/>
            <person name="Ghai R."/>
            <person name="Kavagutti S V."/>
        </authorList>
    </citation>
    <scope>NUCLEOTIDE SEQUENCE</scope>
</reference>
<dbReference type="CDD" id="cd18870">
    <property type="entry name" value="NUDIX_AcylCoAdiphos_Nudt19"/>
    <property type="match status" value="1"/>
</dbReference>
<dbReference type="PROSITE" id="PS51462">
    <property type="entry name" value="NUDIX"/>
    <property type="match status" value="1"/>
</dbReference>
<keyword evidence="3" id="KW-0479">Metal-binding</keyword>
<dbReference type="GO" id="GO:0016818">
    <property type="term" value="F:hydrolase activity, acting on acid anhydrides, in phosphorus-containing anhydrides"/>
    <property type="evidence" value="ECO:0007669"/>
    <property type="project" value="InterPro"/>
</dbReference>
<dbReference type="InterPro" id="IPR015797">
    <property type="entry name" value="NUDIX_hydrolase-like_dom_sf"/>
</dbReference>
<evidence type="ECO:0000259" key="8">
    <source>
        <dbReference type="PROSITE" id="PS51462"/>
    </source>
</evidence>
<dbReference type="PANTHER" id="PTHR12318:SF0">
    <property type="entry name" value="ACYL-COENZYME A DIPHOSPHATASE NUDT19"/>
    <property type="match status" value="1"/>
</dbReference>
<evidence type="ECO:0000256" key="3">
    <source>
        <dbReference type="ARBA" id="ARBA00022723"/>
    </source>
</evidence>